<sequence length="655" mass="70716">MPSYASSSSNPAALTANQDRLVLDNLIRRELKVGDPSDPQQVAQALLERYRGDPRAQAITQESRGLPFLQAVAPVATVPAQSAACGAEWQQALDDIESDLRSLTADAILKDVKPELHGWAQAIRTALAEGYNAARFALDPRNRDKGLAMRRQLNDYARLARLVGAHTPALVANFRKFAQSLDEAANLLLVIMGEALANVGFGGGRYLPQVAYSELQTRRDAAIYALRNLVGSTQMAYGPEDWPRGLDAYRQLTELLEAQGQNDLRSLLVETELARTMDELVQRSGDSTADGLRAVGSTALLALERFRRMVKVARRGISPESPALYAYLEALQLFASAFDSAGGFRLMKIARPPILFYGLYGNTGMDDADRRLIDLITRRGILAETLDCLAGSCCLTNRSCLVLLDKVLYDLDRAIDLYALGFSDFGATERRASAYGFVIDAVIGADRPCGTLDQPVVEGLQTLADTVLRPQIDIARDEGMRVAVRRIRGLAQDILDALAAASLPDDEGVGDRLAALPAGTTGKAGIVALTRLYAAIVRSAAALQDAGVVVEGDAEVGAYVGVVEQELCLQREMETRWSNLVHSMVANCGTIDVSLGQLREVVDAATEAVAGEACREEAPIDLPPALETSLDTLVDSVERTGLGRPNRVAALQKRR</sequence>
<reference evidence="1 2" key="1">
    <citation type="submission" date="2019-12" db="EMBL/GenBank/DDBJ databases">
        <title>Comparative genomics gives insights into the taxonomy of the Azoarcus-Aromatoleum group and reveals separate origins of nif in the plant-associated Azoarcus and non-plant-associated Aromatoleum sub-groups.</title>
        <authorList>
            <person name="Lafos M."/>
            <person name="Maluk M."/>
            <person name="Batista M."/>
            <person name="Junghare M."/>
            <person name="Carmona M."/>
            <person name="Faoro H."/>
            <person name="Cruz L.M."/>
            <person name="Battistoni F."/>
            <person name="De Souza E."/>
            <person name="Pedrosa F."/>
            <person name="Chen W.-M."/>
            <person name="Poole P.S."/>
            <person name="Dixon R.A."/>
            <person name="James E.K."/>
        </authorList>
    </citation>
    <scope>NUCLEOTIDE SEQUENCE [LARGE SCALE GENOMIC DNA]</scope>
    <source>
        <strain evidence="1 2">Td21</strain>
    </source>
</reference>
<protein>
    <submittedName>
        <fullName evidence="1">Uncharacterized protein</fullName>
    </submittedName>
</protein>
<keyword evidence="2" id="KW-1185">Reference proteome</keyword>
<comment type="caution">
    <text evidence="1">The sequence shown here is derived from an EMBL/GenBank/DDBJ whole genome shotgun (WGS) entry which is preliminary data.</text>
</comment>
<gene>
    <name evidence="1" type="ORF">GPA22_05715</name>
</gene>
<dbReference type="Proteomes" id="UP000623795">
    <property type="component" value="Unassembled WGS sequence"/>
</dbReference>
<dbReference type="RefSeq" id="WP_169255142.1">
    <property type="nucleotide sequence ID" value="NZ_WTVN01000006.1"/>
</dbReference>
<dbReference type="EMBL" id="WTVN01000006">
    <property type="protein sequence ID" value="NMG43228.1"/>
    <property type="molecule type" value="Genomic_DNA"/>
</dbReference>
<proteinExistence type="predicted"/>
<evidence type="ECO:0000313" key="2">
    <source>
        <dbReference type="Proteomes" id="UP000623795"/>
    </source>
</evidence>
<organism evidence="1 2">
    <name type="scientific">Aromatoleum toluvorans</name>
    <dbReference type="NCBI Taxonomy" id="92002"/>
    <lineage>
        <taxon>Bacteria</taxon>
        <taxon>Pseudomonadati</taxon>
        <taxon>Pseudomonadota</taxon>
        <taxon>Betaproteobacteria</taxon>
        <taxon>Rhodocyclales</taxon>
        <taxon>Rhodocyclaceae</taxon>
        <taxon>Aromatoleum</taxon>
    </lineage>
</organism>
<name>A0ABX1PV43_9RHOO</name>
<accession>A0ABX1PV43</accession>
<evidence type="ECO:0000313" key="1">
    <source>
        <dbReference type="EMBL" id="NMG43228.1"/>
    </source>
</evidence>